<accession>A0A445N3E4</accession>
<organism evidence="1">
    <name type="scientific">uncultured Desulfobacterium sp</name>
    <dbReference type="NCBI Taxonomy" id="201089"/>
    <lineage>
        <taxon>Bacteria</taxon>
        <taxon>Pseudomonadati</taxon>
        <taxon>Thermodesulfobacteriota</taxon>
        <taxon>Desulfobacteria</taxon>
        <taxon>Desulfobacterales</taxon>
        <taxon>Desulfobacteriaceae</taxon>
        <taxon>Desulfobacterium</taxon>
        <taxon>environmental samples</taxon>
    </lineage>
</organism>
<dbReference type="EMBL" id="OJIN01000232">
    <property type="protein sequence ID" value="SPD76237.1"/>
    <property type="molecule type" value="Genomic_DNA"/>
</dbReference>
<gene>
    <name evidence="1" type="ORF">PITCH_A860008</name>
</gene>
<protein>
    <submittedName>
        <fullName evidence="1">Uncharacterized protein</fullName>
    </submittedName>
</protein>
<evidence type="ECO:0000313" key="1">
    <source>
        <dbReference type="EMBL" id="SPD76237.1"/>
    </source>
</evidence>
<reference evidence="1" key="1">
    <citation type="submission" date="2018-01" db="EMBL/GenBank/DDBJ databases">
        <authorList>
            <person name="Regsiter A."/>
            <person name="William W."/>
        </authorList>
    </citation>
    <scope>NUCLEOTIDE SEQUENCE</scope>
    <source>
        <strain evidence="1">TRIP AH-1</strain>
    </source>
</reference>
<dbReference type="AlphaFoldDB" id="A0A445N3E4"/>
<proteinExistence type="predicted"/>
<sequence>MQWIYHDFMAISTICQREKRKNVSMILENRNRFLALFFPATLDFTARSLPPIAPKPRHRRFGGFKEAVREEKDVTQRIYLTQPALA</sequence>
<name>A0A445N3E4_9BACT</name>